<dbReference type="SMART" id="SM00487">
    <property type="entry name" value="DEXDc"/>
    <property type="match status" value="1"/>
</dbReference>
<comment type="caution">
    <text evidence="7">The sequence shown here is derived from an EMBL/GenBank/DDBJ whole genome shotgun (WGS) entry which is preliminary data.</text>
</comment>
<dbReference type="Pfam" id="PF00271">
    <property type="entry name" value="Helicase_C"/>
    <property type="match status" value="1"/>
</dbReference>
<feature type="domain" description="Helicase ATP-binding" evidence="6">
    <location>
        <begin position="283"/>
        <end position="500"/>
    </location>
</feature>
<feature type="compositionally biased region" description="Basic and acidic residues" evidence="4">
    <location>
        <begin position="943"/>
        <end position="956"/>
    </location>
</feature>
<reference evidence="7 8" key="1">
    <citation type="submission" date="2018-06" db="EMBL/GenBank/DDBJ databases">
        <title>Complete Genomes of Monosporascus.</title>
        <authorList>
            <person name="Robinson A.J."/>
            <person name="Natvig D.O."/>
        </authorList>
    </citation>
    <scope>NUCLEOTIDE SEQUENCE [LARGE SCALE GENOMIC DNA]</scope>
    <source>
        <strain evidence="7 8">CBS 110550</strain>
    </source>
</reference>
<dbReference type="InterPro" id="IPR027417">
    <property type="entry name" value="P-loop_NTPase"/>
</dbReference>
<keyword evidence="1" id="KW-0547">Nucleotide-binding</keyword>
<feature type="compositionally biased region" description="Polar residues" evidence="4">
    <location>
        <begin position="977"/>
        <end position="988"/>
    </location>
</feature>
<dbReference type="InterPro" id="IPR014001">
    <property type="entry name" value="Helicase_ATP-bd"/>
</dbReference>
<keyword evidence="2" id="KW-0378">Hydrolase</keyword>
<dbReference type="Gene3D" id="3.40.50.10810">
    <property type="entry name" value="Tandem AAA-ATPase domain"/>
    <property type="match status" value="1"/>
</dbReference>
<dbReference type="Gene3D" id="3.40.50.300">
    <property type="entry name" value="P-loop containing nucleotide triphosphate hydrolases"/>
    <property type="match status" value="1"/>
</dbReference>
<keyword evidence="3" id="KW-0067">ATP-binding</keyword>
<feature type="compositionally biased region" description="Basic and acidic residues" evidence="4">
    <location>
        <begin position="1165"/>
        <end position="1179"/>
    </location>
</feature>
<accession>A0A4Q4T0S4</accession>
<dbReference type="InterPro" id="IPR001650">
    <property type="entry name" value="Helicase_C-like"/>
</dbReference>
<evidence type="ECO:0000256" key="2">
    <source>
        <dbReference type="ARBA" id="ARBA00022801"/>
    </source>
</evidence>
<organism evidence="7 8">
    <name type="scientific">Monosporascus ibericus</name>
    <dbReference type="NCBI Taxonomy" id="155417"/>
    <lineage>
        <taxon>Eukaryota</taxon>
        <taxon>Fungi</taxon>
        <taxon>Dikarya</taxon>
        <taxon>Ascomycota</taxon>
        <taxon>Pezizomycotina</taxon>
        <taxon>Sordariomycetes</taxon>
        <taxon>Xylariomycetidae</taxon>
        <taxon>Xylariales</taxon>
        <taxon>Xylariales incertae sedis</taxon>
        <taxon>Monosporascus</taxon>
    </lineage>
</organism>
<dbReference type="STRING" id="155417.A0A4Q4T0S4"/>
<proteinExistence type="predicted"/>
<feature type="region of interest" description="Disordered" evidence="4">
    <location>
        <begin position="261"/>
        <end position="280"/>
    </location>
</feature>
<evidence type="ECO:0000313" key="7">
    <source>
        <dbReference type="EMBL" id="RYO91688.1"/>
    </source>
</evidence>
<protein>
    <recommendedName>
        <fullName evidence="6">Helicase ATP-binding domain-containing protein</fullName>
    </recommendedName>
</protein>
<keyword evidence="8" id="KW-1185">Reference proteome</keyword>
<dbReference type="PROSITE" id="PS51192">
    <property type="entry name" value="HELICASE_ATP_BIND_1"/>
    <property type="match status" value="1"/>
</dbReference>
<evidence type="ECO:0000256" key="3">
    <source>
        <dbReference type="ARBA" id="ARBA00022840"/>
    </source>
</evidence>
<feature type="signal peptide" evidence="5">
    <location>
        <begin position="1"/>
        <end position="21"/>
    </location>
</feature>
<dbReference type="PANTHER" id="PTHR10799">
    <property type="entry name" value="SNF2/RAD54 HELICASE FAMILY"/>
    <property type="match status" value="1"/>
</dbReference>
<evidence type="ECO:0000313" key="8">
    <source>
        <dbReference type="Proteomes" id="UP000293360"/>
    </source>
</evidence>
<dbReference type="Pfam" id="PF00176">
    <property type="entry name" value="SNF2-rel_dom"/>
    <property type="match status" value="1"/>
</dbReference>
<dbReference type="InterPro" id="IPR049730">
    <property type="entry name" value="SNF2/RAD54-like_C"/>
</dbReference>
<feature type="compositionally biased region" description="Acidic residues" evidence="4">
    <location>
        <begin position="1196"/>
        <end position="1212"/>
    </location>
</feature>
<evidence type="ECO:0000256" key="1">
    <source>
        <dbReference type="ARBA" id="ARBA00022741"/>
    </source>
</evidence>
<dbReference type="CDD" id="cd18793">
    <property type="entry name" value="SF2_C_SNF"/>
    <property type="match status" value="1"/>
</dbReference>
<sequence>MLTARRFSFCTFGSLAPQATATPVTTVSDLQQQKKRKLRPKAGRNQFWQKLITTELSPETPHQGPIQEGSWDPYGFFRGTDEITRFYSGHPMRPGRLRDREIYARWAIEEALREYLPGRYQISGNFIESTSVASEANTTGGANKILQAIRAESQRDIDAEDPNADDGKCEVIHTIRAAAQSLVGASPNSLGPPIDACVSYLKMKKSGEYGHAKLTTWRSPHFPQVDGQEGRKSGFLDNQVTAIVWILSRFLGELPKLRVPDPEENGDLVTVPESKRDKEDRTRLRAPRYAGGILADSMGLGKTLAAIACLELLARHKLNVIRTKGSRPKYRPMAILAPNAAVAAQWIEEICQHTDPEAISQIITSGNGLQYRKHWSGRVRSLSVREFDGTWPQDVSYVWKNQPRSSKAVIIMPIDTFSSRTTETCKDKAGRAVHRSKFPCRGGGFSIVVVDEGQKVKNDATRNWRSVSMVGREFTLLVTATPCINSLTDLMGLARLLWKTPSEYLEKEHPDSWKQMEKEVTHLHDLKRLDSHDSWDHFQLVAGRPDLLAKMLYKDRGTRSHDIQLVREFLKYFESLALLKRSPSSVIYHDWEKTQPVSLEGVFPKVEHFTVDIRPDHDLAAKYQLVHACLLTDYVKVLSNWPSAKRAEAEKKITSLTSINRQFLIAAASIDMYRLDVLLSKNNFGTMAKHIATMRRSKVNFRHLAQFMLLEDDPEPCTALDYLKLAIRSSPILRYILHDIQNNILDREPEENIKKLLITEASPILAYYYELVLQFLGFNCRTFHAELSQEARKDLIASFNDDTEDSCQIFIQMYTVGSAGSNLHQNCSRVLMTSQASSLAVQWQAIHRVIRIGQKSDVKVFRLKFTNSYHSFRESRQVEKLLPELGTRAQGPMNDVLVQILNLFQHEVDETWKRPEALKLIAEKNLLSDDYIAENLADPVENSPRESNDENDRLNTQEEGPSSKRQKLNNARALSKNARNSKTGSENGSAGWLPGNGKDDEADFLSLKTRNEYYDEYKELPKSAKSHFNHDNNRLRRMLSYGSRGGNNIKRTWTAEDLNKPAVLERAMELMLRVRLGTGPIQMLPLPQIDFSLVPEEQRVALQRQLEKVTQTDQDVDEIHDQLEGAGKKGLRENLPGDTSINASCADIENALDRTAMYNSLTPAQREKAKKADPDDRADINIWNIPSFDQEAGTDHEDEADDEAAEGEEPSGEDGCKTEGSQEPPTGVDDEVNEDVAGSEANQEQELPDEPKVKQEDVEQEPIETTKVKAENGADDCDIEVKAEYVADDSDVEFVASRPVKR</sequence>
<feature type="region of interest" description="Disordered" evidence="4">
    <location>
        <begin position="1163"/>
        <end position="1267"/>
    </location>
</feature>
<gene>
    <name evidence="7" type="ORF">DL764_008249</name>
</gene>
<dbReference type="GO" id="GO:0016787">
    <property type="term" value="F:hydrolase activity"/>
    <property type="evidence" value="ECO:0007669"/>
    <property type="project" value="UniProtKB-KW"/>
</dbReference>
<keyword evidence="5" id="KW-0732">Signal</keyword>
<feature type="region of interest" description="Disordered" evidence="4">
    <location>
        <begin position="937"/>
        <end position="998"/>
    </location>
</feature>
<dbReference type="Proteomes" id="UP000293360">
    <property type="component" value="Unassembled WGS sequence"/>
</dbReference>
<dbReference type="InterPro" id="IPR038718">
    <property type="entry name" value="SNF2-like_sf"/>
</dbReference>
<dbReference type="SUPFAM" id="SSF52540">
    <property type="entry name" value="P-loop containing nucleoside triphosphate hydrolases"/>
    <property type="match status" value="2"/>
</dbReference>
<feature type="chain" id="PRO_5020657782" description="Helicase ATP-binding domain-containing protein" evidence="5">
    <location>
        <begin position="22"/>
        <end position="1302"/>
    </location>
</feature>
<evidence type="ECO:0000256" key="4">
    <source>
        <dbReference type="SAM" id="MobiDB-lite"/>
    </source>
</evidence>
<evidence type="ECO:0000256" key="5">
    <source>
        <dbReference type="SAM" id="SignalP"/>
    </source>
</evidence>
<dbReference type="InterPro" id="IPR000330">
    <property type="entry name" value="SNF2_N"/>
</dbReference>
<dbReference type="EMBL" id="QJNU01000628">
    <property type="protein sequence ID" value="RYO91688.1"/>
    <property type="molecule type" value="Genomic_DNA"/>
</dbReference>
<dbReference type="OrthoDB" id="5244662at2759"/>
<name>A0A4Q4T0S4_9PEZI</name>
<evidence type="ECO:0000259" key="6">
    <source>
        <dbReference type="PROSITE" id="PS51192"/>
    </source>
</evidence>
<dbReference type="GO" id="GO:0005524">
    <property type="term" value="F:ATP binding"/>
    <property type="evidence" value="ECO:0007669"/>
    <property type="project" value="InterPro"/>
</dbReference>